<dbReference type="PANTHER" id="PTHR48081:SF8">
    <property type="entry name" value="ALPHA_BETA HYDROLASE FOLD-3 DOMAIN-CONTAINING PROTEIN-RELATED"/>
    <property type="match status" value="1"/>
</dbReference>
<protein>
    <submittedName>
        <fullName evidence="3">Alpha/Beta hydrolase protein</fullName>
    </submittedName>
</protein>
<name>A0A9P8V7D8_9PEZI</name>
<dbReference type="InterPro" id="IPR013094">
    <property type="entry name" value="AB_hydrolase_3"/>
</dbReference>
<dbReference type="Gene3D" id="3.40.50.1820">
    <property type="entry name" value="alpha/beta hydrolase"/>
    <property type="match status" value="1"/>
</dbReference>
<feature type="domain" description="Alpha/beta hydrolase fold-3" evidence="2">
    <location>
        <begin position="91"/>
        <end position="303"/>
    </location>
</feature>
<evidence type="ECO:0000259" key="2">
    <source>
        <dbReference type="Pfam" id="PF07859"/>
    </source>
</evidence>
<dbReference type="GO" id="GO:0016787">
    <property type="term" value="F:hydrolase activity"/>
    <property type="evidence" value="ECO:0007669"/>
    <property type="project" value="UniProtKB-KW"/>
</dbReference>
<dbReference type="OrthoDB" id="408631at2759"/>
<comment type="caution">
    <text evidence="3">The sequence shown here is derived from an EMBL/GenBank/DDBJ whole genome shotgun (WGS) entry which is preliminary data.</text>
</comment>
<dbReference type="Pfam" id="PF07859">
    <property type="entry name" value="Abhydrolase_3"/>
    <property type="match status" value="1"/>
</dbReference>
<dbReference type="InterPro" id="IPR050300">
    <property type="entry name" value="GDXG_lipolytic_enzyme"/>
</dbReference>
<organism evidence="3 4">
    <name type="scientific">Plectosphaerella plurivora</name>
    <dbReference type="NCBI Taxonomy" id="936078"/>
    <lineage>
        <taxon>Eukaryota</taxon>
        <taxon>Fungi</taxon>
        <taxon>Dikarya</taxon>
        <taxon>Ascomycota</taxon>
        <taxon>Pezizomycotina</taxon>
        <taxon>Sordariomycetes</taxon>
        <taxon>Hypocreomycetidae</taxon>
        <taxon>Glomerellales</taxon>
        <taxon>Plectosphaerellaceae</taxon>
        <taxon>Plectosphaerella</taxon>
    </lineage>
</organism>
<evidence type="ECO:0000313" key="3">
    <source>
        <dbReference type="EMBL" id="KAH6680029.1"/>
    </source>
</evidence>
<dbReference type="PANTHER" id="PTHR48081">
    <property type="entry name" value="AB HYDROLASE SUPERFAMILY PROTEIN C4A8.06C"/>
    <property type="match status" value="1"/>
</dbReference>
<dbReference type="SUPFAM" id="SSF53474">
    <property type="entry name" value="alpha/beta-Hydrolases"/>
    <property type="match status" value="1"/>
</dbReference>
<dbReference type="InterPro" id="IPR029058">
    <property type="entry name" value="AB_hydrolase_fold"/>
</dbReference>
<dbReference type="AlphaFoldDB" id="A0A9P8V7D8"/>
<sequence>MNGQLHFDSDYLSHLLKLTGGHVPTPGPPPTDIAEIRKGAEAAVHAAFRTEPTPENIHRTVIPVTSFDGSTIEVHRFGTNEINPSDPGPAILYVHGGGMIAGSIEIYEPALSRYAVYYGIPFFGVEYRFAPELTGDGLVRDVYAALEHLVSHAKELGIDPARIAIMGDSAGGGIAAGTALMARDRNLQPPIAKQVLVYPMLDDRTPPPAPDSPLSKFLFIWDGARSTLAWAALLGKDKAGKEDADVPIYAAPSRAKDLSNLPETYVEVGGLDVFANEAIDYVGRLVRASVQTEFHLLPGIPHGHDTIPTTLGENVKEAKKRFLRDL</sequence>
<dbReference type="EMBL" id="JAGSXJ010000020">
    <property type="protein sequence ID" value="KAH6680029.1"/>
    <property type="molecule type" value="Genomic_DNA"/>
</dbReference>
<evidence type="ECO:0000313" key="4">
    <source>
        <dbReference type="Proteomes" id="UP000770015"/>
    </source>
</evidence>
<keyword evidence="4" id="KW-1185">Reference proteome</keyword>
<gene>
    <name evidence="3" type="ORF">F5X68DRAFT_245042</name>
</gene>
<proteinExistence type="predicted"/>
<evidence type="ECO:0000256" key="1">
    <source>
        <dbReference type="ARBA" id="ARBA00022801"/>
    </source>
</evidence>
<keyword evidence="1 3" id="KW-0378">Hydrolase</keyword>
<dbReference type="Proteomes" id="UP000770015">
    <property type="component" value="Unassembled WGS sequence"/>
</dbReference>
<reference evidence="3" key="1">
    <citation type="journal article" date="2021" name="Nat. Commun.">
        <title>Genetic determinants of endophytism in the Arabidopsis root mycobiome.</title>
        <authorList>
            <person name="Mesny F."/>
            <person name="Miyauchi S."/>
            <person name="Thiergart T."/>
            <person name="Pickel B."/>
            <person name="Atanasova L."/>
            <person name="Karlsson M."/>
            <person name="Huettel B."/>
            <person name="Barry K.W."/>
            <person name="Haridas S."/>
            <person name="Chen C."/>
            <person name="Bauer D."/>
            <person name="Andreopoulos W."/>
            <person name="Pangilinan J."/>
            <person name="LaButti K."/>
            <person name="Riley R."/>
            <person name="Lipzen A."/>
            <person name="Clum A."/>
            <person name="Drula E."/>
            <person name="Henrissat B."/>
            <person name="Kohler A."/>
            <person name="Grigoriev I.V."/>
            <person name="Martin F.M."/>
            <person name="Hacquard S."/>
        </authorList>
    </citation>
    <scope>NUCLEOTIDE SEQUENCE</scope>
    <source>
        <strain evidence="3">MPI-SDFR-AT-0117</strain>
    </source>
</reference>
<accession>A0A9P8V7D8</accession>